<dbReference type="InterPro" id="IPR001959">
    <property type="entry name" value="Transposase"/>
</dbReference>
<accession>U1MXC2</accession>
<proteinExistence type="predicted"/>
<dbReference type="EMBL" id="KE356561">
    <property type="protein sequence ID" value="ERG95114.1"/>
    <property type="molecule type" value="Genomic_DNA"/>
</dbReference>
<dbReference type="HOGENOM" id="CLU_1901900_0_0_2"/>
<feature type="domain" description="Probable transposase IS891/IS1136/IS1341" evidence="1">
    <location>
        <begin position="11"/>
        <end position="111"/>
    </location>
</feature>
<sequence length="133" mass="14333">MVCDEEIATATESPGDNPAGVDLGICNPAAVAFSDDALLYSGDALREDKHYFQCEEYQTEGPCGPSRKAQWAQEKLAKRKDHFLHALSKDIVERCVEHDVGTIIVGDPSGVDEDDWIGVGTATSGWITGHING</sequence>
<dbReference type="Pfam" id="PF01385">
    <property type="entry name" value="OrfB_IS605"/>
    <property type="match status" value="1"/>
</dbReference>
<evidence type="ECO:0000259" key="1">
    <source>
        <dbReference type="Pfam" id="PF01385"/>
    </source>
</evidence>
<dbReference type="AlphaFoldDB" id="U1MXC2"/>
<dbReference type="eggNOG" id="arCOG00683">
    <property type="taxonomic scope" value="Archaea"/>
</dbReference>
<protein>
    <submittedName>
        <fullName evidence="2">Transposase</fullName>
    </submittedName>
</protein>
<dbReference type="Proteomes" id="UP000030710">
    <property type="component" value="Unassembled WGS sequence"/>
</dbReference>
<evidence type="ECO:0000313" key="3">
    <source>
        <dbReference type="Proteomes" id="UP000030710"/>
    </source>
</evidence>
<evidence type="ECO:0000313" key="2">
    <source>
        <dbReference type="EMBL" id="ERG95114.1"/>
    </source>
</evidence>
<organism evidence="2 3">
    <name type="scientific">Haloquadratum walsbyi J07HQW2</name>
    <dbReference type="NCBI Taxonomy" id="1238425"/>
    <lineage>
        <taxon>Archaea</taxon>
        <taxon>Methanobacteriati</taxon>
        <taxon>Methanobacteriota</taxon>
        <taxon>Stenosarchaea group</taxon>
        <taxon>Halobacteria</taxon>
        <taxon>Halobacteriales</taxon>
        <taxon>Haloferacaceae</taxon>
        <taxon>Haloquadratum</taxon>
    </lineage>
</organism>
<name>U1MXC2_9EURY</name>
<gene>
    <name evidence="2" type="ORF">J07HQW2_01560</name>
</gene>
<reference evidence="2 3" key="1">
    <citation type="journal article" date="2013" name="PLoS ONE">
        <title>Assembly-driven community genomics of a hypersaline microbial ecosystem.</title>
        <authorList>
            <person name="Podell S."/>
            <person name="Ugalde J.A."/>
            <person name="Narasingarao P."/>
            <person name="Banfield J.F."/>
            <person name="Heidelberg K.B."/>
            <person name="Allen E.E."/>
        </authorList>
    </citation>
    <scope>NUCLEOTIDE SEQUENCE [LARGE SCALE GENOMIC DNA]</scope>
    <source>
        <strain evidence="3">J07HQW2</strain>
    </source>
</reference>